<evidence type="ECO:0000313" key="3">
    <source>
        <dbReference type="EMBL" id="SCF37081.1"/>
    </source>
</evidence>
<dbReference type="InterPro" id="IPR006311">
    <property type="entry name" value="TAT_signal"/>
</dbReference>
<dbReference type="Gene3D" id="3.40.190.10">
    <property type="entry name" value="Periplasmic binding protein-like II"/>
    <property type="match status" value="1"/>
</dbReference>
<dbReference type="PROSITE" id="PS51257">
    <property type="entry name" value="PROKAR_LIPOPROTEIN"/>
    <property type="match status" value="1"/>
</dbReference>
<dbReference type="EMBL" id="JACCCQ010000001">
    <property type="protein sequence ID" value="NYF57778.1"/>
    <property type="molecule type" value="Genomic_DNA"/>
</dbReference>
<accession>A0A1C4ZW56</accession>
<protein>
    <submittedName>
        <fullName evidence="2">Cellobiose transport system substrate-binding protein</fullName>
    </submittedName>
    <submittedName>
        <fullName evidence="3">Cellobiose-binding protein</fullName>
    </submittedName>
</protein>
<evidence type="ECO:0000313" key="4">
    <source>
        <dbReference type="Proteomes" id="UP000198228"/>
    </source>
</evidence>
<dbReference type="RefSeq" id="WP_088963269.1">
    <property type="nucleotide sequence ID" value="NZ_JACCCQ010000001.1"/>
</dbReference>
<proteinExistence type="predicted"/>
<sequence length="432" mass="46517">MSVTTRRTRLAAAALAAVTALGGLAACGKDDDDATASGGKPAKLVVDTFGEFGYDDIVKQYEKDTGIKVELRKTAQLNEYRPKIVRALATGKGAADVVALEEGILNEFKANPANWADLGKLVAKDHSSEYLPWKWELGKAPDGRLIGLPTDVGSLAVCYRRDLFQAAKLPVERDQVAALWPDWNAFIETGKKYRAATGKGMLDSVTTASSAVMFQQGGDLFYDKDDNVVADSSASVKSAWDTAIAMADANITAETATWSPEWSAGFKQGTFAATFCPSWMLGIVADNSGPENKGKWDVAPVPGGAGNWGGSWLAVPTQSKYPKEAAKLAEYLTNAQSQVAAFKLKGPLPTNLEALKNPEFLAYTNEYFNNAPTGKIFGDSVSKIQPLHLGPKHQAVKENAFEPALRSYENGQSTRDKAWEQYVKDAKTQGAF</sequence>
<keyword evidence="1" id="KW-0732">Signal</keyword>
<feature type="chain" id="PRO_5008710721" evidence="1">
    <location>
        <begin position="26"/>
        <end position="432"/>
    </location>
</feature>
<evidence type="ECO:0000313" key="5">
    <source>
        <dbReference type="Proteomes" id="UP000631553"/>
    </source>
</evidence>
<evidence type="ECO:0000256" key="1">
    <source>
        <dbReference type="SAM" id="SignalP"/>
    </source>
</evidence>
<dbReference type="InterPro" id="IPR050490">
    <property type="entry name" value="Bact_solute-bd_prot1"/>
</dbReference>
<feature type="signal peptide" evidence="1">
    <location>
        <begin position="1"/>
        <end position="25"/>
    </location>
</feature>
<organism evidence="3 4">
    <name type="scientific">Micromonospora purpureochromogenes</name>
    <dbReference type="NCBI Taxonomy" id="47872"/>
    <lineage>
        <taxon>Bacteria</taxon>
        <taxon>Bacillati</taxon>
        <taxon>Actinomycetota</taxon>
        <taxon>Actinomycetes</taxon>
        <taxon>Micromonosporales</taxon>
        <taxon>Micromonosporaceae</taxon>
        <taxon>Micromonospora</taxon>
    </lineage>
</organism>
<dbReference type="PROSITE" id="PS51318">
    <property type="entry name" value="TAT"/>
    <property type="match status" value="1"/>
</dbReference>
<dbReference type="Proteomes" id="UP000198228">
    <property type="component" value="Chromosome I"/>
</dbReference>
<dbReference type="PANTHER" id="PTHR43649:SF32">
    <property type="entry name" value="SUGAR BINDING SECRETED PROTEIN"/>
    <property type="match status" value="1"/>
</dbReference>
<reference evidence="3 4" key="1">
    <citation type="submission" date="2016-06" db="EMBL/GenBank/DDBJ databases">
        <authorList>
            <person name="Kjaerup R.B."/>
            <person name="Dalgaard T.S."/>
            <person name="Juul-Madsen H.R."/>
        </authorList>
    </citation>
    <scope>NUCLEOTIDE SEQUENCE [LARGE SCALE GENOMIC DNA]</scope>
    <source>
        <strain evidence="3 4">DSM 43821</strain>
    </source>
</reference>
<name>A0A1C4ZW56_9ACTN</name>
<dbReference type="AlphaFoldDB" id="A0A1C4ZW56"/>
<reference evidence="2 5" key="2">
    <citation type="submission" date="2020-07" db="EMBL/GenBank/DDBJ databases">
        <title>Sequencing the genomes of 1000 actinobacteria strains.</title>
        <authorList>
            <person name="Klenk H.-P."/>
        </authorList>
    </citation>
    <scope>NUCLEOTIDE SEQUENCE [LARGE SCALE GENOMIC DNA]</scope>
    <source>
        <strain evidence="2 5">DSM 43814</strain>
    </source>
</reference>
<dbReference type="Proteomes" id="UP000631553">
    <property type="component" value="Unassembled WGS sequence"/>
</dbReference>
<gene>
    <name evidence="3" type="ORF">GA0074696_4963</name>
    <name evidence="2" type="ORF">HDA35_003609</name>
</gene>
<dbReference type="InterPro" id="IPR006059">
    <property type="entry name" value="SBP"/>
</dbReference>
<dbReference type="EMBL" id="LT607410">
    <property type="protein sequence ID" value="SCF37081.1"/>
    <property type="molecule type" value="Genomic_DNA"/>
</dbReference>
<dbReference type="PANTHER" id="PTHR43649">
    <property type="entry name" value="ARABINOSE-BINDING PROTEIN-RELATED"/>
    <property type="match status" value="1"/>
</dbReference>
<dbReference type="SUPFAM" id="SSF53850">
    <property type="entry name" value="Periplasmic binding protein-like II"/>
    <property type="match status" value="1"/>
</dbReference>
<keyword evidence="5" id="KW-1185">Reference proteome</keyword>
<dbReference type="Pfam" id="PF13416">
    <property type="entry name" value="SBP_bac_8"/>
    <property type="match status" value="1"/>
</dbReference>
<evidence type="ECO:0000313" key="2">
    <source>
        <dbReference type="EMBL" id="NYF57778.1"/>
    </source>
</evidence>